<keyword evidence="5 6" id="KW-0411">Iron-sulfur</keyword>
<keyword evidence="9" id="KW-1185">Reference proteome</keyword>
<keyword evidence="4 6" id="KW-0408">Iron</keyword>
<dbReference type="InterPro" id="IPR012257">
    <property type="entry name" value="Glc_ox_4Fe-4S"/>
</dbReference>
<accession>A0A6M0RVZ5</accession>
<evidence type="ECO:0000313" key="9">
    <source>
        <dbReference type="Proteomes" id="UP000481033"/>
    </source>
</evidence>
<name>A0A6M0RVZ5_9CYAN</name>
<keyword evidence="6" id="KW-0249">Electron transport</keyword>
<gene>
    <name evidence="8" type="ORF">DXZ20_30420</name>
</gene>
<proteinExistence type="predicted"/>
<evidence type="ECO:0000256" key="2">
    <source>
        <dbReference type="ARBA" id="ARBA00022723"/>
    </source>
</evidence>
<dbReference type="Proteomes" id="UP000481033">
    <property type="component" value="Unassembled WGS sequence"/>
</dbReference>
<dbReference type="EC" id="1.1.99.14" evidence="6"/>
<dbReference type="InterPro" id="IPR004017">
    <property type="entry name" value="Cys_rich_dom"/>
</dbReference>
<evidence type="ECO:0000313" key="8">
    <source>
        <dbReference type="EMBL" id="NEZ59882.1"/>
    </source>
</evidence>
<sequence>MDSNTVGFDAHEPPDQSLIDACVHCGFCLTTCPSYRVIGKETDSPRGRIYLMDAINKGEAPLSAASASHFDSCLGCLACTTSCPSGVQYDRLIDSVRSQVNRNHQRPLPINLIRQLIFSLFPYPDRIRLLLGPLALYQWLGVSKVIRSTGLLERFSPQLAAMESNLPAVTPKCFQDNLPETVPAQGKKRYRVGMVLGCVQRVFFSDVNEATARVLSANGCEVVIPRSQGCCSALPAHQGETDQAQALARQMIDSFADTAVDYVIINAAGCGHTLKDYGHILKDDPDYCDKAVAFSDNVRDIQEFLAEVGLTAKLSAVTDTPLKLVYQDACHLRHGQGITQPPRQLLKQIPNVSVADPIDAELCCGSAGVYNMLQPEVANELGQMKVTNLMNTGAALIASSNPGCALQIQKHLELQGKTLPLMHPIELLDKAISGEKLD</sequence>
<comment type="caution">
    <text evidence="8">The sequence shown here is derived from an EMBL/GenBank/DDBJ whole genome shotgun (WGS) entry which is preliminary data.</text>
</comment>
<comment type="cofactor">
    <cofactor evidence="6">
        <name>[4Fe-4S] cluster</name>
        <dbReference type="ChEBI" id="CHEBI:49883"/>
    </cofactor>
    <text evidence="6">Binds 2 [4Fe-4S] clusters.</text>
</comment>
<dbReference type="PROSITE" id="PS00198">
    <property type="entry name" value="4FE4S_FER_1"/>
    <property type="match status" value="1"/>
</dbReference>
<dbReference type="Pfam" id="PF02754">
    <property type="entry name" value="CCG"/>
    <property type="match status" value="2"/>
</dbReference>
<evidence type="ECO:0000256" key="4">
    <source>
        <dbReference type="ARBA" id="ARBA00023004"/>
    </source>
</evidence>
<dbReference type="PROSITE" id="PS51379">
    <property type="entry name" value="4FE4S_FER_2"/>
    <property type="match status" value="2"/>
</dbReference>
<dbReference type="PANTHER" id="PTHR32479:SF17">
    <property type="entry name" value="GLYCOLATE OXIDASE IRON-SULFUR SUBUNIT"/>
    <property type="match status" value="1"/>
</dbReference>
<organism evidence="8 9">
    <name type="scientific">Adonisia turfae CCMR0081</name>
    <dbReference type="NCBI Taxonomy" id="2292702"/>
    <lineage>
        <taxon>Bacteria</taxon>
        <taxon>Bacillati</taxon>
        <taxon>Cyanobacteriota</taxon>
        <taxon>Adonisia</taxon>
        <taxon>Adonisia turfae</taxon>
    </lineage>
</organism>
<dbReference type="InterPro" id="IPR017896">
    <property type="entry name" value="4Fe4S_Fe-S-bd"/>
</dbReference>
<keyword evidence="2 6" id="KW-0479">Metal-binding</keyword>
<dbReference type="EMBL" id="QXHD01000004">
    <property type="protein sequence ID" value="NEZ59882.1"/>
    <property type="molecule type" value="Genomic_DNA"/>
</dbReference>
<feature type="domain" description="4Fe-4S ferredoxin-type" evidence="7">
    <location>
        <begin position="12"/>
        <end position="43"/>
    </location>
</feature>
<evidence type="ECO:0000256" key="5">
    <source>
        <dbReference type="ARBA" id="ARBA00023014"/>
    </source>
</evidence>
<keyword evidence="1 6" id="KW-0004">4Fe-4S</keyword>
<dbReference type="GO" id="GO:0046872">
    <property type="term" value="F:metal ion binding"/>
    <property type="evidence" value="ECO:0007669"/>
    <property type="project" value="UniProtKB-UniRule"/>
</dbReference>
<evidence type="ECO:0000256" key="6">
    <source>
        <dbReference type="PIRNR" id="PIRNR000139"/>
    </source>
</evidence>
<evidence type="ECO:0000256" key="1">
    <source>
        <dbReference type="ARBA" id="ARBA00022485"/>
    </source>
</evidence>
<evidence type="ECO:0000259" key="7">
    <source>
        <dbReference type="PROSITE" id="PS51379"/>
    </source>
</evidence>
<dbReference type="InterPro" id="IPR017900">
    <property type="entry name" value="4Fe4S_Fe_S_CS"/>
</dbReference>
<protein>
    <recommendedName>
        <fullName evidence="6">Glycolate oxidase iron-sulfur subunit</fullName>
        <ecNumber evidence="6">1.1.99.14</ecNumber>
    </recommendedName>
</protein>
<dbReference type="PIRSF" id="PIRSF000139">
    <property type="entry name" value="Glc_ox_4Fe-4S"/>
    <property type="match status" value="1"/>
</dbReference>
<dbReference type="PANTHER" id="PTHR32479">
    <property type="entry name" value="GLYCOLATE OXIDASE IRON-SULFUR SUBUNIT"/>
    <property type="match status" value="1"/>
</dbReference>
<comment type="function">
    <text evidence="6">Component of a complex that catalyzes the oxidation of glycolate to glyoxylate.</text>
</comment>
<dbReference type="GO" id="GO:0019154">
    <property type="term" value="F:glycolate dehydrogenase activity"/>
    <property type="evidence" value="ECO:0007669"/>
    <property type="project" value="UniProtKB-EC"/>
</dbReference>
<dbReference type="Gene3D" id="1.10.1060.10">
    <property type="entry name" value="Alpha-helical ferredoxin"/>
    <property type="match status" value="1"/>
</dbReference>
<evidence type="ECO:0000256" key="3">
    <source>
        <dbReference type="ARBA" id="ARBA00022737"/>
    </source>
</evidence>
<dbReference type="SUPFAM" id="SSF54862">
    <property type="entry name" value="4Fe-4S ferredoxins"/>
    <property type="match status" value="1"/>
</dbReference>
<dbReference type="GO" id="GO:0051539">
    <property type="term" value="F:4 iron, 4 sulfur cluster binding"/>
    <property type="evidence" value="ECO:0007669"/>
    <property type="project" value="UniProtKB-UniRule"/>
</dbReference>
<dbReference type="AlphaFoldDB" id="A0A6M0RVZ5"/>
<keyword evidence="6" id="KW-0813">Transport</keyword>
<comment type="catalytic activity">
    <reaction evidence="6">
        <text>glycolate + A = glyoxylate + AH2</text>
        <dbReference type="Rhea" id="RHEA:21264"/>
        <dbReference type="ChEBI" id="CHEBI:13193"/>
        <dbReference type="ChEBI" id="CHEBI:17499"/>
        <dbReference type="ChEBI" id="CHEBI:29805"/>
        <dbReference type="ChEBI" id="CHEBI:36655"/>
        <dbReference type="EC" id="1.1.99.14"/>
    </reaction>
</comment>
<comment type="catalytic activity">
    <reaction evidence="6">
        <text>(R)-lactate + A = pyruvate + AH2</text>
        <dbReference type="Rhea" id="RHEA:15089"/>
        <dbReference type="ChEBI" id="CHEBI:13193"/>
        <dbReference type="ChEBI" id="CHEBI:15361"/>
        <dbReference type="ChEBI" id="CHEBI:16004"/>
        <dbReference type="ChEBI" id="CHEBI:17499"/>
    </reaction>
</comment>
<keyword evidence="3" id="KW-0677">Repeat</keyword>
<feature type="domain" description="4Fe-4S ferredoxin-type" evidence="7">
    <location>
        <begin position="63"/>
        <end position="87"/>
    </location>
</feature>
<reference evidence="8 9" key="1">
    <citation type="journal article" date="2020" name="Microb. Ecol.">
        <title>Ecogenomics of the Marine Benthic Filamentous Cyanobacterium Adonisia.</title>
        <authorList>
            <person name="Walter J.M."/>
            <person name="Coutinho F.H."/>
            <person name="Leomil L."/>
            <person name="Hargreaves P.I."/>
            <person name="Campeao M.E."/>
            <person name="Vieira V.V."/>
            <person name="Silva B.S."/>
            <person name="Fistarol G.O."/>
            <person name="Salomon P.S."/>
            <person name="Sawabe T."/>
            <person name="Mino S."/>
            <person name="Hosokawa M."/>
            <person name="Miyashita H."/>
            <person name="Maruyama F."/>
            <person name="van Verk M.C."/>
            <person name="Dutilh B.E."/>
            <person name="Thompson C.C."/>
            <person name="Thompson F.L."/>
        </authorList>
    </citation>
    <scope>NUCLEOTIDE SEQUENCE [LARGE SCALE GENOMIC DNA]</scope>
    <source>
        <strain evidence="8 9">CCMR0081</strain>
    </source>
</reference>
<dbReference type="Pfam" id="PF13183">
    <property type="entry name" value="Fer4_8"/>
    <property type="match status" value="1"/>
</dbReference>
<dbReference type="InterPro" id="IPR009051">
    <property type="entry name" value="Helical_ferredxn"/>
</dbReference>